<reference evidence="5" key="1">
    <citation type="submission" date="2022-07" db="EMBL/GenBank/DDBJ databases">
        <title>Phylogenomic reconstructions and comparative analyses of Kickxellomycotina fungi.</title>
        <authorList>
            <person name="Reynolds N.K."/>
            <person name="Stajich J.E."/>
            <person name="Barry K."/>
            <person name="Grigoriev I.V."/>
            <person name="Crous P."/>
            <person name="Smith M.E."/>
        </authorList>
    </citation>
    <scope>NUCLEOTIDE SEQUENCE</scope>
    <source>
        <strain evidence="5">NRRL 1566</strain>
    </source>
</reference>
<evidence type="ECO:0000256" key="1">
    <source>
        <dbReference type="ARBA" id="ARBA00004123"/>
    </source>
</evidence>
<dbReference type="EMBL" id="JANBUW010001038">
    <property type="protein sequence ID" value="KAJ2844582.1"/>
    <property type="molecule type" value="Genomic_DNA"/>
</dbReference>
<feature type="region of interest" description="Disordered" evidence="3">
    <location>
        <begin position="508"/>
        <end position="531"/>
    </location>
</feature>
<evidence type="ECO:0000259" key="4">
    <source>
        <dbReference type="Pfam" id="PF04825"/>
    </source>
</evidence>
<dbReference type="GO" id="GO:0003682">
    <property type="term" value="F:chromatin binding"/>
    <property type="evidence" value="ECO:0007669"/>
    <property type="project" value="TreeGrafter"/>
</dbReference>
<name>A0A9W8I9E7_9FUNG</name>
<gene>
    <name evidence="5" type="primary">rec8</name>
    <name evidence="5" type="ORF">IWW36_005129</name>
</gene>
<keyword evidence="2" id="KW-0539">Nucleus</keyword>
<dbReference type="GO" id="GO:1990414">
    <property type="term" value="P:replication-born double-strand break repair via sister chromatid exchange"/>
    <property type="evidence" value="ECO:0007669"/>
    <property type="project" value="TreeGrafter"/>
</dbReference>
<evidence type="ECO:0000313" key="6">
    <source>
        <dbReference type="Proteomes" id="UP001139887"/>
    </source>
</evidence>
<proteinExistence type="predicted"/>
<feature type="non-terminal residue" evidence="5">
    <location>
        <position position="531"/>
    </location>
</feature>
<dbReference type="PANTHER" id="PTHR12585">
    <property type="entry name" value="SCC1 / RAD21 FAMILY MEMBER"/>
    <property type="match status" value="1"/>
</dbReference>
<feature type="compositionally biased region" description="Low complexity" evidence="3">
    <location>
        <begin position="515"/>
        <end position="531"/>
    </location>
</feature>
<keyword evidence="6" id="KW-1185">Reference proteome</keyword>
<protein>
    <submittedName>
        <fullName evidence="5">R8 protein</fullName>
    </submittedName>
</protein>
<dbReference type="PANTHER" id="PTHR12585:SF69">
    <property type="entry name" value="FI11703P"/>
    <property type="match status" value="1"/>
</dbReference>
<evidence type="ECO:0000256" key="2">
    <source>
        <dbReference type="ARBA" id="ARBA00023242"/>
    </source>
</evidence>
<dbReference type="GO" id="GO:0007062">
    <property type="term" value="P:sister chromatid cohesion"/>
    <property type="evidence" value="ECO:0007669"/>
    <property type="project" value="InterPro"/>
</dbReference>
<accession>A0A9W8I9E7</accession>
<evidence type="ECO:0000313" key="5">
    <source>
        <dbReference type="EMBL" id="KAJ2844582.1"/>
    </source>
</evidence>
<dbReference type="InterPro" id="IPR006910">
    <property type="entry name" value="Rad21_Rec8_N"/>
</dbReference>
<dbReference type="AlphaFoldDB" id="A0A9W8I9E7"/>
<comment type="caution">
    <text evidence="5">The sequence shown here is derived from an EMBL/GenBank/DDBJ whole genome shotgun (WGS) entry which is preliminary data.</text>
</comment>
<feature type="domain" description="Rad21/Rec8-like protein N-terminal" evidence="4">
    <location>
        <begin position="1"/>
        <end position="92"/>
    </location>
</feature>
<dbReference type="GO" id="GO:0008278">
    <property type="term" value="C:cohesin complex"/>
    <property type="evidence" value="ECO:0007669"/>
    <property type="project" value="InterPro"/>
</dbReference>
<dbReference type="InterPro" id="IPR039781">
    <property type="entry name" value="Rad21/Rec8-like"/>
</dbReference>
<organism evidence="5 6">
    <name type="scientific">Coemansia brasiliensis</name>
    <dbReference type="NCBI Taxonomy" id="2650707"/>
    <lineage>
        <taxon>Eukaryota</taxon>
        <taxon>Fungi</taxon>
        <taxon>Fungi incertae sedis</taxon>
        <taxon>Zoopagomycota</taxon>
        <taxon>Kickxellomycotina</taxon>
        <taxon>Kickxellomycetes</taxon>
        <taxon>Kickxellales</taxon>
        <taxon>Kickxellaceae</taxon>
        <taxon>Coemansia</taxon>
    </lineage>
</organism>
<dbReference type="Proteomes" id="UP001139887">
    <property type="component" value="Unassembled WGS sequence"/>
</dbReference>
<sequence>MFYSQDLLCRRNGRFGAVWLLAISNGRSRWHGIGNREIAAIDISQTCADIISPPVPLSLRLTSTLLVGLSHALARKLHLLHTDCHSTWTQLLSMPWVTSIHSFDPLISAATTVPNPQTITLPMLSTLDYLDMPMDDLIADSQQLHSAEKTRSLKQLGWLEESGVESLESDRFMSSWSSLTIPESLVYTGVQLNRKNGTEAADNLPDIEAAPLSNALLSNPDQISIESDYSDNFYGGDIHFDNEGNLHFPASTTEATHEFSTGDTEVLEQYLAQTSENNGDSSKFIELADTHCAVENGFDRFNNANKRSWNDFTAEQYHSALDNPSIYHPPSPQCNALFQLEAIENDVIGSWSACAKRLRLHKFDVERTVNCIDSNSYVPQVTALWANSCYWNRQMCAKMTTAMAKRAQTHMCQRILQAANGMTLLPDHGGLRQMFYPTPMPSSDIECSSPEYPMFYDGASSGNVSDLELGRGGTPNLHAFDEEQMYNVNVDIPWLNLEMLEEIQQQKGRSVSMQAESSASADALAASGRNS</sequence>
<comment type="subcellular location">
    <subcellularLocation>
        <location evidence="1">Nucleus</location>
    </subcellularLocation>
</comment>
<dbReference type="GO" id="GO:0005634">
    <property type="term" value="C:nucleus"/>
    <property type="evidence" value="ECO:0007669"/>
    <property type="project" value="UniProtKB-SubCell"/>
</dbReference>
<dbReference type="Pfam" id="PF04825">
    <property type="entry name" value="Rad21_Rec8_N"/>
    <property type="match status" value="1"/>
</dbReference>
<dbReference type="OrthoDB" id="10071381at2759"/>
<evidence type="ECO:0000256" key="3">
    <source>
        <dbReference type="SAM" id="MobiDB-lite"/>
    </source>
</evidence>